<dbReference type="AlphaFoldDB" id="A0A059F2S2"/>
<organism evidence="1 2">
    <name type="scientific">Anncaliia algerae PRA339</name>
    <dbReference type="NCBI Taxonomy" id="1288291"/>
    <lineage>
        <taxon>Eukaryota</taxon>
        <taxon>Fungi</taxon>
        <taxon>Fungi incertae sedis</taxon>
        <taxon>Microsporidia</taxon>
        <taxon>Tubulinosematoidea</taxon>
        <taxon>Tubulinosematidae</taxon>
        <taxon>Anncaliia</taxon>
    </lineage>
</organism>
<dbReference type="EMBL" id="KK365140">
    <property type="protein sequence ID" value="KCZ81538.1"/>
    <property type="molecule type" value="Genomic_DNA"/>
</dbReference>
<dbReference type="HOGENOM" id="CLU_2209382_0_0_1"/>
<dbReference type="Proteomes" id="UP000030655">
    <property type="component" value="Unassembled WGS sequence"/>
</dbReference>
<reference evidence="1 2" key="2">
    <citation type="submission" date="2014-03" db="EMBL/GenBank/DDBJ databases">
        <title>The Genome Sequence of Anncaliia algerae insect isolate PRA339.</title>
        <authorList>
            <consortium name="The Broad Institute Genome Sequencing Platform"/>
            <consortium name="The Broad Institute Genome Sequencing Center for Infectious Disease"/>
            <person name="Cuomo C."/>
            <person name="Becnel J."/>
            <person name="Sanscrainte N."/>
            <person name="Walker B."/>
            <person name="Young S.K."/>
            <person name="Zeng Q."/>
            <person name="Gargeya S."/>
            <person name="Fitzgerald M."/>
            <person name="Haas B."/>
            <person name="Abouelleil A."/>
            <person name="Alvarado L."/>
            <person name="Arachchi H.M."/>
            <person name="Berlin A.M."/>
            <person name="Chapman S.B."/>
            <person name="Dewar J."/>
            <person name="Goldberg J."/>
            <person name="Griggs A."/>
            <person name="Gujja S."/>
            <person name="Hansen M."/>
            <person name="Howarth C."/>
            <person name="Imamovic A."/>
            <person name="Larimer J."/>
            <person name="McCowan C."/>
            <person name="Murphy C."/>
            <person name="Neiman D."/>
            <person name="Pearson M."/>
            <person name="Priest M."/>
            <person name="Roberts A."/>
            <person name="Saif S."/>
            <person name="Shea T."/>
            <person name="Sisk P."/>
            <person name="Sykes S."/>
            <person name="Wortman J."/>
            <person name="Nusbaum C."/>
            <person name="Birren B."/>
        </authorList>
    </citation>
    <scope>NUCLEOTIDE SEQUENCE [LARGE SCALE GENOMIC DNA]</scope>
    <source>
        <strain evidence="1 2">PRA339</strain>
    </source>
</reference>
<gene>
    <name evidence="1" type="ORF">H312_00991</name>
</gene>
<protein>
    <submittedName>
        <fullName evidence="1">Uncharacterized protein</fullName>
    </submittedName>
</protein>
<evidence type="ECO:0000313" key="2">
    <source>
        <dbReference type="Proteomes" id="UP000030655"/>
    </source>
</evidence>
<evidence type="ECO:0000313" key="1">
    <source>
        <dbReference type="EMBL" id="KCZ81538.1"/>
    </source>
</evidence>
<proteinExistence type="predicted"/>
<name>A0A059F2S2_9MICR</name>
<accession>A0A059F2S2</accession>
<dbReference type="VEuPathDB" id="MicrosporidiaDB:H312_00991"/>
<sequence>MFIKNDDKLRRKKLDGYNKTVQMDKIMLTMKKTQIEAEVLKTKVMSYPWWNQKTKFLNDLLIKANISDIILSIIQEGFSKCMIYTHKQKSYQILSELGFIDKSSCHK</sequence>
<keyword evidence="2" id="KW-1185">Reference proteome</keyword>
<reference evidence="2" key="1">
    <citation type="submission" date="2013-02" db="EMBL/GenBank/DDBJ databases">
        <authorList>
            <consortium name="The Broad Institute Genome Sequencing Platform"/>
            <person name="Cuomo C."/>
            <person name="Becnel J."/>
            <person name="Sanscrainte N."/>
            <person name="Walker B."/>
            <person name="Young S.K."/>
            <person name="Zeng Q."/>
            <person name="Gargeya S."/>
            <person name="Fitzgerald M."/>
            <person name="Haas B."/>
            <person name="Abouelleil A."/>
            <person name="Alvarado L."/>
            <person name="Arachchi H.M."/>
            <person name="Berlin A.M."/>
            <person name="Chapman S.B."/>
            <person name="Dewar J."/>
            <person name="Goldberg J."/>
            <person name="Griggs A."/>
            <person name="Gujja S."/>
            <person name="Hansen M."/>
            <person name="Howarth C."/>
            <person name="Imamovic A."/>
            <person name="Larimer J."/>
            <person name="McCowan C."/>
            <person name="Murphy C."/>
            <person name="Neiman D."/>
            <person name="Pearson M."/>
            <person name="Priest M."/>
            <person name="Roberts A."/>
            <person name="Saif S."/>
            <person name="Shea T."/>
            <person name="Sisk P."/>
            <person name="Sykes S."/>
            <person name="Wortman J."/>
            <person name="Nusbaum C."/>
            <person name="Birren B."/>
        </authorList>
    </citation>
    <scope>NUCLEOTIDE SEQUENCE [LARGE SCALE GENOMIC DNA]</scope>
    <source>
        <strain evidence="2">PRA339</strain>
    </source>
</reference>